<protein>
    <submittedName>
        <fullName evidence="2">Uncharacterized protein</fullName>
    </submittedName>
</protein>
<dbReference type="Proteomes" id="UP000594688">
    <property type="component" value="Chromosome"/>
</dbReference>
<feature type="compositionally biased region" description="Basic and acidic residues" evidence="1">
    <location>
        <begin position="13"/>
        <end position="36"/>
    </location>
</feature>
<evidence type="ECO:0000313" key="3">
    <source>
        <dbReference type="Proteomes" id="UP000594688"/>
    </source>
</evidence>
<proteinExistence type="predicted"/>
<dbReference type="KEGG" id="nli:G3M70_01220"/>
<accession>A0A7T0BT80</accession>
<gene>
    <name evidence="2" type="ORF">G3M70_01220</name>
</gene>
<evidence type="ECO:0000313" key="2">
    <source>
        <dbReference type="EMBL" id="QPJ60579.1"/>
    </source>
</evidence>
<dbReference type="AlphaFoldDB" id="A0A7T0BT80"/>
<organism evidence="2 3">
    <name type="scientific">Candidatus Nitronauta litoralis</name>
    <dbReference type="NCBI Taxonomy" id="2705533"/>
    <lineage>
        <taxon>Bacteria</taxon>
        <taxon>Pseudomonadati</taxon>
        <taxon>Nitrospinota/Tectimicrobiota group</taxon>
        <taxon>Nitrospinota</taxon>
        <taxon>Nitrospinia</taxon>
        <taxon>Nitrospinales</taxon>
        <taxon>Nitrospinaceae</taxon>
        <taxon>Candidatus Nitronauta</taxon>
    </lineage>
</organism>
<evidence type="ECO:0000256" key="1">
    <source>
        <dbReference type="SAM" id="MobiDB-lite"/>
    </source>
</evidence>
<name>A0A7T0BT80_9BACT</name>
<feature type="region of interest" description="Disordered" evidence="1">
    <location>
        <begin position="1"/>
        <end position="42"/>
    </location>
</feature>
<dbReference type="EMBL" id="CP048685">
    <property type="protein sequence ID" value="QPJ60579.1"/>
    <property type="molecule type" value="Genomic_DNA"/>
</dbReference>
<reference evidence="2 3" key="1">
    <citation type="submission" date="2020-02" db="EMBL/GenBank/DDBJ databases">
        <title>Genomic and physiological characterization of two novel Nitrospinaceae genera.</title>
        <authorList>
            <person name="Mueller A.J."/>
            <person name="Jung M.-Y."/>
            <person name="Strachan C.R."/>
            <person name="Herbold C.W."/>
            <person name="Kirkegaard R.H."/>
            <person name="Daims H."/>
        </authorList>
    </citation>
    <scope>NUCLEOTIDE SEQUENCE [LARGE SCALE GENOMIC DNA]</scope>
    <source>
        <strain evidence="2">EB</strain>
    </source>
</reference>
<sequence>MATLEQLKTHISTAKEKTAAAEKKAGSNKYDSDLRAARKKEKRLSRKAAKFVYVEKMKEEKKKKKKGGE</sequence>